<evidence type="ECO:0000313" key="4">
    <source>
        <dbReference type="Proteomes" id="UP000027222"/>
    </source>
</evidence>
<proteinExistence type="predicted"/>
<evidence type="ECO:0000256" key="1">
    <source>
        <dbReference type="SAM" id="Phobius"/>
    </source>
</evidence>
<feature type="domain" description="DUF6535" evidence="2">
    <location>
        <begin position="18"/>
        <end position="184"/>
    </location>
</feature>
<keyword evidence="4" id="KW-1185">Reference proteome</keyword>
<protein>
    <recommendedName>
        <fullName evidence="2">DUF6535 domain-containing protein</fullName>
    </recommendedName>
</protein>
<dbReference type="Proteomes" id="UP000027222">
    <property type="component" value="Unassembled WGS sequence"/>
</dbReference>
<dbReference type="OrthoDB" id="3235960at2759"/>
<dbReference type="HOGENOM" id="CLU_018688_1_1_1"/>
<evidence type="ECO:0000313" key="3">
    <source>
        <dbReference type="EMBL" id="KDR73067.1"/>
    </source>
</evidence>
<dbReference type="AlphaFoldDB" id="A0A067SSP8"/>
<gene>
    <name evidence="3" type="ORF">GALMADRAFT_73232</name>
</gene>
<reference evidence="4" key="1">
    <citation type="journal article" date="2014" name="Proc. Natl. Acad. Sci. U.S.A.">
        <title>Extensive sampling of basidiomycete genomes demonstrates inadequacy of the white-rot/brown-rot paradigm for wood decay fungi.</title>
        <authorList>
            <person name="Riley R."/>
            <person name="Salamov A.A."/>
            <person name="Brown D.W."/>
            <person name="Nagy L.G."/>
            <person name="Floudas D."/>
            <person name="Held B.W."/>
            <person name="Levasseur A."/>
            <person name="Lombard V."/>
            <person name="Morin E."/>
            <person name="Otillar R."/>
            <person name="Lindquist E.A."/>
            <person name="Sun H."/>
            <person name="LaButti K.M."/>
            <person name="Schmutz J."/>
            <person name="Jabbour D."/>
            <person name="Luo H."/>
            <person name="Baker S.E."/>
            <person name="Pisabarro A.G."/>
            <person name="Walton J.D."/>
            <person name="Blanchette R.A."/>
            <person name="Henrissat B."/>
            <person name="Martin F."/>
            <person name="Cullen D."/>
            <person name="Hibbett D.S."/>
            <person name="Grigoriev I.V."/>
        </authorList>
    </citation>
    <scope>NUCLEOTIDE SEQUENCE [LARGE SCALE GENOMIC DNA]</scope>
    <source>
        <strain evidence="4">CBS 339.88</strain>
    </source>
</reference>
<feature type="transmembrane region" description="Helical" evidence="1">
    <location>
        <begin position="196"/>
        <end position="218"/>
    </location>
</feature>
<keyword evidence="1" id="KW-0472">Membrane</keyword>
<sequence length="256" mass="28994">MPGDSYQYSFPKPEGDCWNSVLEEKLKSDTIKCDAWKDEVQNLLIFAGLFSAVVTAFIIESYKTLRPDPNDIVIYLLKSIASGSSASSPPTFTRAASTTRINICWFLSLILSLATVLVGIISLQWVREHQRYTDDITHRKSLAVFHMRTQGLDAWYVSRIFTALPLMLQCALIFFFLGVVDFLFALDYIVAVPVTAAIVLTLLFLVATTMLPTVQLFIPRSLDPEQRPDKTSLPVQCPYRSPQAWIFYRCSSLVYR</sequence>
<organism evidence="3 4">
    <name type="scientific">Galerina marginata (strain CBS 339.88)</name>
    <dbReference type="NCBI Taxonomy" id="685588"/>
    <lineage>
        <taxon>Eukaryota</taxon>
        <taxon>Fungi</taxon>
        <taxon>Dikarya</taxon>
        <taxon>Basidiomycota</taxon>
        <taxon>Agaricomycotina</taxon>
        <taxon>Agaricomycetes</taxon>
        <taxon>Agaricomycetidae</taxon>
        <taxon>Agaricales</taxon>
        <taxon>Agaricineae</taxon>
        <taxon>Strophariaceae</taxon>
        <taxon>Galerina</taxon>
    </lineage>
</organism>
<evidence type="ECO:0000259" key="2">
    <source>
        <dbReference type="Pfam" id="PF20153"/>
    </source>
</evidence>
<keyword evidence="1" id="KW-0812">Transmembrane</keyword>
<dbReference type="EMBL" id="KL142387">
    <property type="protein sequence ID" value="KDR73067.1"/>
    <property type="molecule type" value="Genomic_DNA"/>
</dbReference>
<keyword evidence="1" id="KW-1133">Transmembrane helix</keyword>
<accession>A0A067SSP8</accession>
<dbReference type="InterPro" id="IPR045338">
    <property type="entry name" value="DUF6535"/>
</dbReference>
<feature type="transmembrane region" description="Helical" evidence="1">
    <location>
        <begin position="103"/>
        <end position="126"/>
    </location>
</feature>
<name>A0A067SSP8_GALM3</name>
<feature type="transmembrane region" description="Helical" evidence="1">
    <location>
        <begin position="160"/>
        <end position="184"/>
    </location>
</feature>
<feature type="non-terminal residue" evidence="3">
    <location>
        <position position="256"/>
    </location>
</feature>
<feature type="transmembrane region" description="Helical" evidence="1">
    <location>
        <begin position="40"/>
        <end position="59"/>
    </location>
</feature>
<dbReference type="Pfam" id="PF20153">
    <property type="entry name" value="DUF6535"/>
    <property type="match status" value="1"/>
</dbReference>